<protein>
    <recommendedName>
        <fullName evidence="3">DUF7305 domain-containing protein</fullName>
    </recommendedName>
</protein>
<name>A0A1I6KU84_9EURY</name>
<dbReference type="InterPro" id="IPR055713">
    <property type="entry name" value="DUF7289"/>
</dbReference>
<keyword evidence="2" id="KW-0472">Membrane</keyword>
<organism evidence="4 5">
    <name type="scientific">Halomicrobium zhouii</name>
    <dbReference type="NCBI Taxonomy" id="767519"/>
    <lineage>
        <taxon>Archaea</taxon>
        <taxon>Methanobacteriati</taxon>
        <taxon>Methanobacteriota</taxon>
        <taxon>Stenosarchaea group</taxon>
        <taxon>Halobacteria</taxon>
        <taxon>Halobacteriales</taxon>
        <taxon>Haloarculaceae</taxon>
        <taxon>Halomicrobium</taxon>
    </lineage>
</organism>
<evidence type="ECO:0000313" key="4">
    <source>
        <dbReference type="EMBL" id="SFR94490.1"/>
    </source>
</evidence>
<dbReference type="Pfam" id="PF23960">
    <property type="entry name" value="DUF7289"/>
    <property type="match status" value="1"/>
</dbReference>
<reference evidence="4 5" key="1">
    <citation type="submission" date="2016-10" db="EMBL/GenBank/DDBJ databases">
        <authorList>
            <person name="de Groot N.N."/>
        </authorList>
    </citation>
    <scope>NUCLEOTIDE SEQUENCE [LARGE SCALE GENOMIC DNA]</scope>
    <source>
        <strain evidence="4 5">CGMCC 1.10457</strain>
    </source>
</reference>
<dbReference type="RefSeq" id="WP_089815427.1">
    <property type="nucleotide sequence ID" value="NZ_FOZK01000001.1"/>
</dbReference>
<evidence type="ECO:0000256" key="2">
    <source>
        <dbReference type="SAM" id="Phobius"/>
    </source>
</evidence>
<proteinExistence type="predicted"/>
<dbReference type="Pfam" id="PF23981">
    <property type="entry name" value="DUF7305"/>
    <property type="match status" value="1"/>
</dbReference>
<evidence type="ECO:0000313" key="5">
    <source>
        <dbReference type="Proteomes" id="UP000199062"/>
    </source>
</evidence>
<dbReference type="AlphaFoldDB" id="A0A1I6KU84"/>
<keyword evidence="2" id="KW-0812">Transmembrane</keyword>
<feature type="transmembrane region" description="Helical" evidence="2">
    <location>
        <begin position="21"/>
        <end position="43"/>
    </location>
</feature>
<keyword evidence="2" id="KW-1133">Transmembrane helix</keyword>
<accession>A0A1I6KU84</accession>
<feature type="region of interest" description="Disordered" evidence="1">
    <location>
        <begin position="385"/>
        <end position="407"/>
    </location>
</feature>
<evidence type="ECO:0000259" key="3">
    <source>
        <dbReference type="Pfam" id="PF23981"/>
    </source>
</evidence>
<dbReference type="EMBL" id="FOZK01000001">
    <property type="protein sequence ID" value="SFR94490.1"/>
    <property type="molecule type" value="Genomic_DNA"/>
</dbReference>
<sequence>MSEPELRSTRRRKGIGGSRGQTGPLAVILVFALVITGSTLVVVTGGQAITDTQNRLDVERASNTMTQLDSQAAMVAIGDSKTQQIPLDSESVEGFSVENESGWMNVSYQNTATRAVTTIYNESMGAIVYRSGTETIAYQGGGVWRADGDRSVMVSPPEFHYRDATLTLPMVQVSGDRSLTRRATITRNSTTRYYPNESIDSRFVNPLVSGKVNVTVGGPYYRAWGSYFEQRTDGEVTYQHGQNRVTASLTVPVGDRRVKEAVHASSTSGTITFKGSTDPSIDAYTSADGDGYAGEGKDNGWNNATLTTAGDVDVQDNGVQIYGNISAGGAVDMKDWSNNFHGQRVEYGTSINPTPPAGVETEQISETADTSKIDGPINERVDHIKKNRDGDSDFSGDTITSSATIGEESPGGTMFYVDHIDLGSTETLTVDATDGNVSIAVRDYVRLDQGTIEVVGDHPVRFYIKGENSLSSFSPSATSNSVEPNLLVEGGTVHTGGDENATQVWFYGKSDFGAASVQNGGNSKIVGVIYAPGSDSEMIMRKSEVYGGIVTNEIEILDDGVIHYDKALENARAVPEAARTTKVTYLHISVNRVNVTS</sequence>
<feature type="domain" description="DUF7305" evidence="3">
    <location>
        <begin position="360"/>
        <end position="570"/>
    </location>
</feature>
<feature type="compositionally biased region" description="Polar residues" evidence="1">
    <location>
        <begin position="395"/>
        <end position="404"/>
    </location>
</feature>
<dbReference type="InterPro" id="IPR055729">
    <property type="entry name" value="DUF7305"/>
</dbReference>
<dbReference type="Proteomes" id="UP000199062">
    <property type="component" value="Unassembled WGS sequence"/>
</dbReference>
<gene>
    <name evidence="4" type="ORF">SAMN05216559_1538</name>
</gene>
<keyword evidence="5" id="KW-1185">Reference proteome</keyword>
<dbReference type="OrthoDB" id="148042at2157"/>
<evidence type="ECO:0000256" key="1">
    <source>
        <dbReference type="SAM" id="MobiDB-lite"/>
    </source>
</evidence>